<dbReference type="RefSeq" id="WP_092223651.1">
    <property type="nucleotide sequence ID" value="NZ_FNJI01000019.1"/>
</dbReference>
<dbReference type="InterPro" id="IPR003660">
    <property type="entry name" value="HAMP_dom"/>
</dbReference>
<feature type="domain" description="PAC" evidence="25">
    <location>
        <begin position="445"/>
        <end position="500"/>
    </location>
</feature>
<dbReference type="Gene3D" id="3.30.450.20">
    <property type="entry name" value="PAS domain"/>
    <property type="match status" value="2"/>
</dbReference>
<keyword evidence="13" id="KW-0479">Metal-binding</keyword>
<dbReference type="InterPro" id="IPR000700">
    <property type="entry name" value="PAS-assoc_C"/>
</dbReference>
<feature type="coiled-coil region" evidence="22">
    <location>
        <begin position="491"/>
        <end position="518"/>
    </location>
</feature>
<dbReference type="SUPFAM" id="SSF158472">
    <property type="entry name" value="HAMP domain-like"/>
    <property type="match status" value="1"/>
</dbReference>
<keyword evidence="28" id="KW-1185">Reference proteome</keyword>
<keyword evidence="22" id="KW-0175">Coiled coil</keyword>
<keyword evidence="14" id="KW-0418">Kinase</keyword>
<evidence type="ECO:0000256" key="13">
    <source>
        <dbReference type="ARBA" id="ARBA00022723"/>
    </source>
</evidence>
<dbReference type="STRING" id="91360.SAMN05660330_02677"/>
<feature type="domain" description="HAMP" evidence="26">
    <location>
        <begin position="310"/>
        <end position="362"/>
    </location>
</feature>
<dbReference type="PRINTS" id="PR00344">
    <property type="entry name" value="BCTRLSENSOR"/>
</dbReference>
<dbReference type="Gene3D" id="6.10.340.10">
    <property type="match status" value="1"/>
</dbReference>
<dbReference type="Gene3D" id="1.20.5.1930">
    <property type="match status" value="1"/>
</dbReference>
<keyword evidence="19 23" id="KW-0472">Membrane</keyword>
<dbReference type="SMART" id="SM00304">
    <property type="entry name" value="HAMP"/>
    <property type="match status" value="1"/>
</dbReference>
<dbReference type="InterPro" id="IPR033479">
    <property type="entry name" value="dCache_1"/>
</dbReference>
<dbReference type="InterPro" id="IPR011712">
    <property type="entry name" value="Sig_transdc_His_kin_sub3_dim/P"/>
</dbReference>
<dbReference type="PROSITE" id="PS50885">
    <property type="entry name" value="HAMP"/>
    <property type="match status" value="1"/>
</dbReference>
<evidence type="ECO:0000313" key="28">
    <source>
        <dbReference type="Proteomes" id="UP000199073"/>
    </source>
</evidence>
<evidence type="ECO:0000256" key="1">
    <source>
        <dbReference type="ARBA" id="ARBA00000085"/>
    </source>
</evidence>
<gene>
    <name evidence="27" type="ORF">SAMN05660330_02677</name>
</gene>
<dbReference type="SUPFAM" id="SSF55785">
    <property type="entry name" value="PYP-like sensor domain (PAS domain)"/>
    <property type="match status" value="1"/>
</dbReference>
<evidence type="ECO:0000256" key="21">
    <source>
        <dbReference type="ARBA" id="ARBA00030800"/>
    </source>
</evidence>
<keyword evidence="16" id="KW-0408">Iron</keyword>
<dbReference type="SMART" id="SM00387">
    <property type="entry name" value="HATPase_c"/>
    <property type="match status" value="1"/>
</dbReference>
<comment type="subcellular location">
    <subcellularLocation>
        <location evidence="4">Cell membrane</location>
        <topology evidence="4">Multi-pass membrane protein</topology>
    </subcellularLocation>
    <subcellularLocation>
        <location evidence="3">Cytoplasm</location>
    </subcellularLocation>
</comment>
<dbReference type="PANTHER" id="PTHR24421:SF58">
    <property type="entry name" value="SIGNAL TRANSDUCTION HISTIDINE-PROTEIN KINASE_PHOSPHATASE UHPB"/>
    <property type="match status" value="1"/>
</dbReference>
<feature type="transmembrane region" description="Helical" evidence="23">
    <location>
        <begin position="16"/>
        <end position="37"/>
    </location>
</feature>
<keyword evidence="9" id="KW-0963">Cytoplasm</keyword>
<reference evidence="27 28" key="1">
    <citation type="submission" date="2016-10" db="EMBL/GenBank/DDBJ databases">
        <authorList>
            <person name="de Groot N.N."/>
        </authorList>
    </citation>
    <scope>NUCLEOTIDE SEQUENCE [LARGE SCALE GENOMIC DNA]</scope>
    <source>
        <strain evidence="27 28">DSM 12130</strain>
    </source>
</reference>
<evidence type="ECO:0000256" key="19">
    <source>
        <dbReference type="ARBA" id="ARBA00023136"/>
    </source>
</evidence>
<evidence type="ECO:0000256" key="11">
    <source>
        <dbReference type="ARBA" id="ARBA00022679"/>
    </source>
</evidence>
<evidence type="ECO:0000259" key="24">
    <source>
        <dbReference type="PROSITE" id="PS50109"/>
    </source>
</evidence>
<keyword evidence="11" id="KW-0808">Transferase</keyword>
<evidence type="ECO:0000256" key="18">
    <source>
        <dbReference type="ARBA" id="ARBA00023014"/>
    </source>
</evidence>
<evidence type="ECO:0000256" key="9">
    <source>
        <dbReference type="ARBA" id="ARBA00022490"/>
    </source>
</evidence>
<feature type="domain" description="Histidine kinase" evidence="24">
    <location>
        <begin position="629"/>
        <end position="722"/>
    </location>
</feature>
<dbReference type="Proteomes" id="UP000199073">
    <property type="component" value="Unassembled WGS sequence"/>
</dbReference>
<keyword evidence="17" id="KW-0902">Two-component regulatory system</keyword>
<name>A0A1H0SJA3_9BACT</name>
<dbReference type="GO" id="GO:0046872">
    <property type="term" value="F:metal ion binding"/>
    <property type="evidence" value="ECO:0007669"/>
    <property type="project" value="UniProtKB-KW"/>
</dbReference>
<comment type="catalytic activity">
    <reaction evidence="1">
        <text>ATP + protein L-histidine = ADP + protein N-phospho-L-histidine.</text>
        <dbReference type="EC" id="2.7.13.3"/>
    </reaction>
</comment>
<keyword evidence="18" id="KW-0411">Iron-sulfur</keyword>
<evidence type="ECO:0000256" key="10">
    <source>
        <dbReference type="ARBA" id="ARBA00022553"/>
    </source>
</evidence>
<evidence type="ECO:0000256" key="4">
    <source>
        <dbReference type="ARBA" id="ARBA00004651"/>
    </source>
</evidence>
<organism evidence="27 28">
    <name type="scientific">Desulforhopalus singaporensis</name>
    <dbReference type="NCBI Taxonomy" id="91360"/>
    <lineage>
        <taxon>Bacteria</taxon>
        <taxon>Pseudomonadati</taxon>
        <taxon>Thermodesulfobacteriota</taxon>
        <taxon>Desulfobulbia</taxon>
        <taxon>Desulfobulbales</taxon>
        <taxon>Desulfocapsaceae</taxon>
        <taxon>Desulforhopalus</taxon>
    </lineage>
</organism>
<evidence type="ECO:0000256" key="2">
    <source>
        <dbReference type="ARBA" id="ARBA00001966"/>
    </source>
</evidence>
<dbReference type="InterPro" id="IPR036890">
    <property type="entry name" value="HATPase_C_sf"/>
</dbReference>
<evidence type="ECO:0000256" key="7">
    <source>
        <dbReference type="ARBA" id="ARBA00022475"/>
    </source>
</evidence>
<evidence type="ECO:0000256" key="20">
    <source>
        <dbReference type="ARBA" id="ARBA00024827"/>
    </source>
</evidence>
<dbReference type="GO" id="GO:0000155">
    <property type="term" value="F:phosphorelay sensor kinase activity"/>
    <property type="evidence" value="ECO:0007669"/>
    <property type="project" value="InterPro"/>
</dbReference>
<evidence type="ECO:0000256" key="22">
    <source>
        <dbReference type="SAM" id="Coils"/>
    </source>
</evidence>
<dbReference type="PROSITE" id="PS50109">
    <property type="entry name" value="HIS_KIN"/>
    <property type="match status" value="1"/>
</dbReference>
<dbReference type="PANTHER" id="PTHR24421">
    <property type="entry name" value="NITRATE/NITRITE SENSOR PROTEIN NARX-RELATED"/>
    <property type="match status" value="1"/>
</dbReference>
<dbReference type="InterPro" id="IPR003594">
    <property type="entry name" value="HATPase_dom"/>
</dbReference>
<dbReference type="PROSITE" id="PS50113">
    <property type="entry name" value="PAC"/>
    <property type="match status" value="1"/>
</dbReference>
<evidence type="ECO:0000259" key="25">
    <source>
        <dbReference type="PROSITE" id="PS50113"/>
    </source>
</evidence>
<sequence length="735" mass="83290">MFASAKRKRTLQTKTFILSLLSIVAICFLGIVLFVLYEKETRNLVLQRDKELARITAHRLSESLNQYFKNLQLTAARINTSTDEPAFIETQLEELKKYYLLFDAGIAIYGKDGAVLFSYPHYIARQKEPFPDRETFARVKATLRPAISNIVEDSRTGDKILLLTVPVIDKNSNLEGVLAGRAMLKYSILETEFAKVLEIKSGHTGYAYLVDGYGSVVHHRENSLVGNSLADHFPVKMVMRKSNGATYSKDLSGSNIICGFAQVPGTNWGVVTQENWDVIVGPMRKYGLWFLKTICVLILFILFCVFWALNRVLNPVKTLTLGAQQIAKGMFDCRIEIKTDDEIQELAEQFNKMALELKNSHTKQELQLEVLRKSHSLLHSVIESPANIIIFSLDTGYRYTAFNNNHRNEIKTKYNIFIENTMCMLDSIDDDYLEHAKIVFDRVLHGEQLTLIRESVSQGTRVYYEMFFNPIFTTDGSIIGLTVFAIGITERKNAEFELLNYQEKLRSLSNELLLAEERERRQISLELHERIGHALANASMKLSVLDGKALAPGYKKIIEETNSLISQIIQDTRTLTFEISPPILYDFGLEAGVDWLVEQTREQHGVEIEFQRNLQFGHRCMDSGFRVLIFRAIRELLFNTIKHAKARTVTVSMVRDADDLIVSVADDGVGFDTSAVNLNVTRSLGFGLFSIKERLGNLGGYLEIESRVGSGTQVTLTSPIKWQDDIPDSPWPSVS</sequence>
<dbReference type="InterPro" id="IPR035965">
    <property type="entry name" value="PAS-like_dom_sf"/>
</dbReference>
<keyword evidence="8" id="KW-0004">4Fe-4S</keyword>
<evidence type="ECO:0000256" key="16">
    <source>
        <dbReference type="ARBA" id="ARBA00023004"/>
    </source>
</evidence>
<dbReference type="CDD" id="cd18773">
    <property type="entry name" value="PDC1_HK_sensor"/>
    <property type="match status" value="1"/>
</dbReference>
<dbReference type="InterPro" id="IPR005467">
    <property type="entry name" value="His_kinase_dom"/>
</dbReference>
<evidence type="ECO:0000256" key="17">
    <source>
        <dbReference type="ARBA" id="ARBA00023012"/>
    </source>
</evidence>
<evidence type="ECO:0000313" key="27">
    <source>
        <dbReference type="EMBL" id="SDP41226.1"/>
    </source>
</evidence>
<evidence type="ECO:0000256" key="5">
    <source>
        <dbReference type="ARBA" id="ARBA00012438"/>
    </source>
</evidence>
<dbReference type="Gene3D" id="3.30.565.10">
    <property type="entry name" value="Histidine kinase-like ATPase, C-terminal domain"/>
    <property type="match status" value="1"/>
</dbReference>
<feature type="transmembrane region" description="Helical" evidence="23">
    <location>
        <begin position="289"/>
        <end position="309"/>
    </location>
</feature>
<dbReference type="Pfam" id="PF07730">
    <property type="entry name" value="HisKA_3"/>
    <property type="match status" value="1"/>
</dbReference>
<evidence type="ECO:0000259" key="26">
    <source>
        <dbReference type="PROSITE" id="PS50885"/>
    </source>
</evidence>
<evidence type="ECO:0000256" key="3">
    <source>
        <dbReference type="ARBA" id="ARBA00004496"/>
    </source>
</evidence>
<dbReference type="Pfam" id="PF00672">
    <property type="entry name" value="HAMP"/>
    <property type="match status" value="1"/>
</dbReference>
<keyword evidence="12 23" id="KW-0812">Transmembrane</keyword>
<dbReference type="OrthoDB" id="6231at2"/>
<evidence type="ECO:0000256" key="6">
    <source>
        <dbReference type="ARBA" id="ARBA00017322"/>
    </source>
</evidence>
<dbReference type="EC" id="2.7.13.3" evidence="5"/>
<evidence type="ECO:0000256" key="23">
    <source>
        <dbReference type="SAM" id="Phobius"/>
    </source>
</evidence>
<evidence type="ECO:0000256" key="15">
    <source>
        <dbReference type="ARBA" id="ARBA00022989"/>
    </source>
</evidence>
<dbReference type="GO" id="GO:0051539">
    <property type="term" value="F:4 iron, 4 sulfur cluster binding"/>
    <property type="evidence" value="ECO:0007669"/>
    <property type="project" value="UniProtKB-KW"/>
</dbReference>
<dbReference type="AlphaFoldDB" id="A0A1H0SJA3"/>
<dbReference type="Pfam" id="PF02518">
    <property type="entry name" value="HATPase_c"/>
    <property type="match status" value="1"/>
</dbReference>
<accession>A0A1H0SJA3</accession>
<dbReference type="CDD" id="cd16917">
    <property type="entry name" value="HATPase_UhpB-NarQ-NarX-like"/>
    <property type="match status" value="1"/>
</dbReference>
<dbReference type="InterPro" id="IPR050482">
    <property type="entry name" value="Sensor_HK_TwoCompSys"/>
</dbReference>
<dbReference type="InterPro" id="IPR004358">
    <property type="entry name" value="Sig_transdc_His_kin-like_C"/>
</dbReference>
<comment type="function">
    <text evidence="20">Member of the two-component regulatory system NreB/NreC involved in the control of dissimilatory nitrate/nitrite reduction in response to oxygen. NreB functions as a direct oxygen sensor histidine kinase which is autophosphorylated, in the absence of oxygen, probably at the conserved histidine residue, and transfers its phosphate group probably to a conserved aspartate residue of NreC. NreB/NreC activates the expression of the nitrate (narGHJI) and nitrite (nir) reductase operons, as well as the putative nitrate transporter gene narT.</text>
</comment>
<dbReference type="EMBL" id="FNJI01000019">
    <property type="protein sequence ID" value="SDP41226.1"/>
    <property type="molecule type" value="Genomic_DNA"/>
</dbReference>
<protein>
    <recommendedName>
        <fullName evidence="6">Oxygen sensor histidine kinase NreB</fullName>
        <ecNumber evidence="5">2.7.13.3</ecNumber>
    </recommendedName>
    <alternativeName>
        <fullName evidence="21">Nitrogen regulation protein B</fullName>
    </alternativeName>
</protein>
<dbReference type="GO" id="GO:0046983">
    <property type="term" value="F:protein dimerization activity"/>
    <property type="evidence" value="ECO:0007669"/>
    <property type="project" value="InterPro"/>
</dbReference>
<evidence type="ECO:0000256" key="12">
    <source>
        <dbReference type="ARBA" id="ARBA00022692"/>
    </source>
</evidence>
<comment type="cofactor">
    <cofactor evidence="2">
        <name>[4Fe-4S] cluster</name>
        <dbReference type="ChEBI" id="CHEBI:49883"/>
    </cofactor>
</comment>
<evidence type="ECO:0000256" key="8">
    <source>
        <dbReference type="ARBA" id="ARBA00022485"/>
    </source>
</evidence>
<dbReference type="GO" id="GO:0005737">
    <property type="term" value="C:cytoplasm"/>
    <property type="evidence" value="ECO:0007669"/>
    <property type="project" value="UniProtKB-SubCell"/>
</dbReference>
<keyword evidence="7" id="KW-1003">Cell membrane</keyword>
<dbReference type="CDD" id="cd06225">
    <property type="entry name" value="HAMP"/>
    <property type="match status" value="1"/>
</dbReference>
<evidence type="ECO:0000256" key="14">
    <source>
        <dbReference type="ARBA" id="ARBA00022777"/>
    </source>
</evidence>
<dbReference type="SUPFAM" id="SSF55874">
    <property type="entry name" value="ATPase domain of HSP90 chaperone/DNA topoisomerase II/histidine kinase"/>
    <property type="match status" value="1"/>
</dbReference>
<dbReference type="GO" id="GO:0005886">
    <property type="term" value="C:plasma membrane"/>
    <property type="evidence" value="ECO:0007669"/>
    <property type="project" value="UniProtKB-SubCell"/>
</dbReference>
<dbReference type="Pfam" id="PF02743">
    <property type="entry name" value="dCache_1"/>
    <property type="match status" value="1"/>
</dbReference>
<proteinExistence type="predicted"/>
<keyword evidence="15 23" id="KW-1133">Transmembrane helix</keyword>
<dbReference type="CDD" id="cd12912">
    <property type="entry name" value="PDC2_MCP_like"/>
    <property type="match status" value="1"/>
</dbReference>
<keyword evidence="10" id="KW-0597">Phosphoprotein</keyword>